<evidence type="ECO:0000256" key="3">
    <source>
        <dbReference type="ARBA" id="ARBA00013017"/>
    </source>
</evidence>
<dbReference type="InterPro" id="IPR024706">
    <property type="entry name" value="Peroxiredoxin_AhpC-typ"/>
</dbReference>
<dbReference type="GO" id="GO:0034599">
    <property type="term" value="P:cellular response to oxidative stress"/>
    <property type="evidence" value="ECO:0007669"/>
    <property type="project" value="TreeGrafter"/>
</dbReference>
<evidence type="ECO:0000313" key="19">
    <source>
        <dbReference type="Proteomes" id="UP000317093"/>
    </source>
</evidence>
<evidence type="ECO:0000256" key="10">
    <source>
        <dbReference type="ARBA" id="ARBA00023284"/>
    </source>
</evidence>
<keyword evidence="6" id="KW-0809">Transit peptide</keyword>
<evidence type="ECO:0000256" key="8">
    <source>
        <dbReference type="ARBA" id="ARBA00023078"/>
    </source>
</evidence>
<evidence type="ECO:0000256" key="15">
    <source>
        <dbReference type="ARBA" id="ARBA00060385"/>
    </source>
</evidence>
<proteinExistence type="inferred from homology"/>
<keyword evidence="5" id="KW-0049">Antioxidant</keyword>
<dbReference type="EMBL" id="CP036279">
    <property type="protein sequence ID" value="QDU63071.1"/>
    <property type="molecule type" value="Genomic_DNA"/>
</dbReference>
<dbReference type="GO" id="GO:0009579">
    <property type="term" value="C:thylakoid"/>
    <property type="evidence" value="ECO:0007669"/>
    <property type="project" value="UniProtKB-SubCell"/>
</dbReference>
<evidence type="ECO:0000256" key="4">
    <source>
        <dbReference type="ARBA" id="ARBA00022559"/>
    </source>
</evidence>
<dbReference type="PROSITE" id="PS51352">
    <property type="entry name" value="THIOREDOXIN_2"/>
    <property type="match status" value="1"/>
</dbReference>
<reference evidence="18 19" key="1">
    <citation type="submission" date="2019-02" db="EMBL/GenBank/DDBJ databases">
        <title>Deep-cultivation of Planctomycetes and their phenomic and genomic characterization uncovers novel biology.</title>
        <authorList>
            <person name="Wiegand S."/>
            <person name="Jogler M."/>
            <person name="Boedeker C."/>
            <person name="Pinto D."/>
            <person name="Vollmers J."/>
            <person name="Rivas-Marin E."/>
            <person name="Kohn T."/>
            <person name="Peeters S.H."/>
            <person name="Heuer A."/>
            <person name="Rast P."/>
            <person name="Oberbeckmann S."/>
            <person name="Bunk B."/>
            <person name="Jeske O."/>
            <person name="Meyerdierks A."/>
            <person name="Storesund J.E."/>
            <person name="Kallscheuer N."/>
            <person name="Luecker S."/>
            <person name="Lage O.M."/>
            <person name="Pohl T."/>
            <person name="Merkel B.J."/>
            <person name="Hornburger P."/>
            <person name="Mueller R.-W."/>
            <person name="Bruemmer F."/>
            <person name="Labrenz M."/>
            <person name="Spormann A.M."/>
            <person name="Op den Camp H."/>
            <person name="Overmann J."/>
            <person name="Amann R."/>
            <person name="Jetten M.S.M."/>
            <person name="Mascher T."/>
            <person name="Medema M.H."/>
            <person name="Devos D.P."/>
            <person name="Kaster A.-K."/>
            <person name="Ovreas L."/>
            <person name="Rohde M."/>
            <person name="Galperin M.Y."/>
            <person name="Jogler C."/>
        </authorList>
    </citation>
    <scope>NUCLEOTIDE SEQUENCE [LARGE SCALE GENOMIC DNA]</scope>
    <source>
        <strain evidence="18 19">Pan216</strain>
    </source>
</reference>
<feature type="domain" description="Thioredoxin" evidence="17">
    <location>
        <begin position="4"/>
        <end position="153"/>
    </location>
</feature>
<dbReference type="InterPro" id="IPR036249">
    <property type="entry name" value="Thioredoxin-like_sf"/>
</dbReference>
<dbReference type="EC" id="1.11.1.24" evidence="3"/>
<evidence type="ECO:0000256" key="12">
    <source>
        <dbReference type="ARBA" id="ARBA00038489"/>
    </source>
</evidence>
<evidence type="ECO:0000256" key="14">
    <source>
        <dbReference type="ARBA" id="ARBA00049091"/>
    </source>
</evidence>
<dbReference type="Pfam" id="PF00578">
    <property type="entry name" value="AhpC-TSA"/>
    <property type="match status" value="1"/>
</dbReference>
<evidence type="ECO:0000256" key="11">
    <source>
        <dbReference type="ARBA" id="ARBA00032824"/>
    </source>
</evidence>
<dbReference type="InterPro" id="IPR050924">
    <property type="entry name" value="Peroxiredoxin_BCP/PrxQ"/>
</dbReference>
<dbReference type="PANTHER" id="PTHR42801">
    <property type="entry name" value="THIOREDOXIN-DEPENDENT PEROXIDE REDUCTASE"/>
    <property type="match status" value="1"/>
</dbReference>
<keyword evidence="9" id="KW-1015">Disulfide bond</keyword>
<dbReference type="KEGG" id="knv:Pan216_39460"/>
<evidence type="ECO:0000256" key="1">
    <source>
        <dbReference type="ARBA" id="ARBA00003330"/>
    </source>
</evidence>
<dbReference type="Gene3D" id="3.40.30.10">
    <property type="entry name" value="Glutaredoxin"/>
    <property type="match status" value="1"/>
</dbReference>
<dbReference type="AlphaFoldDB" id="A0A518B7X4"/>
<dbReference type="GO" id="GO:0045454">
    <property type="term" value="P:cell redox homeostasis"/>
    <property type="evidence" value="ECO:0007669"/>
    <property type="project" value="TreeGrafter"/>
</dbReference>
<organism evidence="18 19">
    <name type="scientific">Kolteria novifilia</name>
    <dbReference type="NCBI Taxonomy" id="2527975"/>
    <lineage>
        <taxon>Bacteria</taxon>
        <taxon>Pseudomonadati</taxon>
        <taxon>Planctomycetota</taxon>
        <taxon>Planctomycetia</taxon>
        <taxon>Kolteriales</taxon>
        <taxon>Kolteriaceae</taxon>
        <taxon>Kolteria</taxon>
    </lineage>
</organism>
<comment type="subcellular location">
    <subcellularLocation>
        <location evidence="15">Thylakoid</location>
    </subcellularLocation>
</comment>
<dbReference type="PANTHER" id="PTHR42801:SF4">
    <property type="entry name" value="AHPC_TSA FAMILY PROTEIN"/>
    <property type="match status" value="1"/>
</dbReference>
<dbReference type="FunFam" id="3.40.30.10:FF:000122">
    <property type="entry name" value="Peroxiredoxin Q chloroplastic"/>
    <property type="match status" value="1"/>
</dbReference>
<dbReference type="CDD" id="cd03017">
    <property type="entry name" value="PRX_BCP"/>
    <property type="match status" value="1"/>
</dbReference>
<comment type="similarity">
    <text evidence="12">Belongs to the peroxiredoxin family. BCP/PrxQ subfamily.</text>
</comment>
<keyword evidence="8" id="KW-0793">Thylakoid</keyword>
<evidence type="ECO:0000256" key="13">
    <source>
        <dbReference type="ARBA" id="ARBA00042639"/>
    </source>
</evidence>
<comment type="subunit">
    <text evidence="2">Monomer.</text>
</comment>
<keyword evidence="10" id="KW-0676">Redox-active center</keyword>
<gene>
    <name evidence="18" type="primary">bcp_1</name>
    <name evidence="18" type="ORF">Pan216_39460</name>
</gene>
<comment type="catalytic activity">
    <reaction evidence="14">
        <text>a hydroperoxide + [thioredoxin]-dithiol = an alcohol + [thioredoxin]-disulfide + H2O</text>
        <dbReference type="Rhea" id="RHEA:62620"/>
        <dbReference type="Rhea" id="RHEA-COMP:10698"/>
        <dbReference type="Rhea" id="RHEA-COMP:10700"/>
        <dbReference type="ChEBI" id="CHEBI:15377"/>
        <dbReference type="ChEBI" id="CHEBI:29950"/>
        <dbReference type="ChEBI" id="CHEBI:30879"/>
        <dbReference type="ChEBI" id="CHEBI:35924"/>
        <dbReference type="ChEBI" id="CHEBI:50058"/>
        <dbReference type="EC" id="1.11.1.24"/>
    </reaction>
</comment>
<comment type="function">
    <text evidence="1">Thiol-specific peroxidase that catalyzes the reduction of hydrogen peroxide and organic hydroperoxides to water and alcohols, respectively. Plays a role in cell protection against oxidative stress by detoxifying peroxides and as sensor of hydrogen peroxide-mediated signaling events.</text>
</comment>
<keyword evidence="7 18" id="KW-0560">Oxidoreductase</keyword>
<evidence type="ECO:0000259" key="17">
    <source>
        <dbReference type="PROSITE" id="PS51352"/>
    </source>
</evidence>
<keyword evidence="19" id="KW-1185">Reference proteome</keyword>
<dbReference type="GO" id="GO:0008379">
    <property type="term" value="F:thioredoxin peroxidase activity"/>
    <property type="evidence" value="ECO:0007669"/>
    <property type="project" value="TreeGrafter"/>
</dbReference>
<evidence type="ECO:0000313" key="18">
    <source>
        <dbReference type="EMBL" id="QDU63071.1"/>
    </source>
</evidence>
<dbReference type="PIRSF" id="PIRSF000239">
    <property type="entry name" value="AHPC"/>
    <property type="match status" value="1"/>
</dbReference>
<evidence type="ECO:0000256" key="7">
    <source>
        <dbReference type="ARBA" id="ARBA00023002"/>
    </source>
</evidence>
<accession>A0A518B7X4</accession>
<evidence type="ECO:0000256" key="6">
    <source>
        <dbReference type="ARBA" id="ARBA00022946"/>
    </source>
</evidence>
<name>A0A518B7X4_9BACT</name>
<dbReference type="SUPFAM" id="SSF52833">
    <property type="entry name" value="Thioredoxin-like"/>
    <property type="match status" value="1"/>
</dbReference>
<dbReference type="GO" id="GO:0005737">
    <property type="term" value="C:cytoplasm"/>
    <property type="evidence" value="ECO:0007669"/>
    <property type="project" value="TreeGrafter"/>
</dbReference>
<evidence type="ECO:0000256" key="16">
    <source>
        <dbReference type="PIRSR" id="PIRSR000239-1"/>
    </source>
</evidence>
<dbReference type="Proteomes" id="UP000317093">
    <property type="component" value="Chromosome"/>
</dbReference>
<evidence type="ECO:0000256" key="5">
    <source>
        <dbReference type="ARBA" id="ARBA00022862"/>
    </source>
</evidence>
<dbReference type="InterPro" id="IPR000866">
    <property type="entry name" value="AhpC/TSA"/>
</dbReference>
<evidence type="ECO:0000256" key="2">
    <source>
        <dbReference type="ARBA" id="ARBA00011245"/>
    </source>
</evidence>
<dbReference type="InterPro" id="IPR013766">
    <property type="entry name" value="Thioredoxin_domain"/>
</dbReference>
<evidence type="ECO:0000256" key="9">
    <source>
        <dbReference type="ARBA" id="ARBA00023157"/>
    </source>
</evidence>
<keyword evidence="4 18" id="KW-0575">Peroxidase</keyword>
<feature type="active site" description="Cysteine sulfenic acid (-SOH) intermediate; for peroxidase activity" evidence="16">
    <location>
        <position position="47"/>
    </location>
</feature>
<dbReference type="RefSeq" id="WP_419192712.1">
    <property type="nucleotide sequence ID" value="NZ_CP036279.1"/>
</dbReference>
<protein>
    <recommendedName>
        <fullName evidence="3">thioredoxin-dependent peroxiredoxin</fullName>
        <ecNumber evidence="3">1.11.1.24</ecNumber>
    </recommendedName>
    <alternativeName>
        <fullName evidence="11">Thioredoxin peroxidase</fullName>
    </alternativeName>
    <alternativeName>
        <fullName evidence="13">Thioredoxin-dependent peroxiredoxin Bcp</fullName>
    </alternativeName>
</protein>
<sequence length="163" mass="17914">MVKVSVGDHAPDFSMTSHAGEQVALADYAGEKIVVLFFYPKDDTPVCTREACAFRDAFESFLEEGAVVIGVSSDGDESHRSFAQRHRLPFVLLADRDGALRKLFGVPRTMGLLPGRVTYVIDPAGVVRHLFVSQFSATKHVEEAMRLVRQLSKEFGLGAAERS</sequence>